<dbReference type="InterPro" id="IPR036812">
    <property type="entry name" value="NAD(P)_OxRdtase_dom_sf"/>
</dbReference>
<sequence length="333" mass="36495">MKYRNLGTTTEQLSAIGLGCMGMSFAYGPTDDTESIATLHKSLDLGINFWDTADMYGNGLNEELISKVLVPNRDKVFIATKFGFRFPDEKAGANSVNGTYFDGSPKWIKVAVENSLRRLNIDTIDLYYAHRVDPNVPIEDTVGAMAELVKEGKVRYLGLSEASAASIRKAHAIHPIAALQSEYSLLTRDVEGEIMNTVNELGISLVPYSPLARGLVINTLDISSLHESDFRKTLPRYSGENLENNKSLSNDFAALANDKNCTPAQLAIAWVLAQGDQIIPIPGTKKRKYLEENAAAVEVNLSDSDLQAISKVIEQYPNTGARYSEGALKMVNN</sequence>
<dbReference type="Gene3D" id="3.20.20.100">
    <property type="entry name" value="NADP-dependent oxidoreductase domain"/>
    <property type="match status" value="1"/>
</dbReference>
<dbReference type="OrthoDB" id="9773828at2"/>
<evidence type="ECO:0000313" key="3">
    <source>
        <dbReference type="EMBL" id="SDL53581.1"/>
    </source>
</evidence>
<evidence type="ECO:0000256" key="1">
    <source>
        <dbReference type="ARBA" id="ARBA00023002"/>
    </source>
</evidence>
<gene>
    <name evidence="3" type="ORF">SAMN05421820_101684</name>
</gene>
<dbReference type="InterPro" id="IPR050791">
    <property type="entry name" value="Aldo-Keto_reductase"/>
</dbReference>
<dbReference type="GO" id="GO:0005737">
    <property type="term" value="C:cytoplasm"/>
    <property type="evidence" value="ECO:0007669"/>
    <property type="project" value="TreeGrafter"/>
</dbReference>
<protein>
    <submittedName>
        <fullName evidence="3">Predicted oxidoreductase</fullName>
    </submittedName>
</protein>
<dbReference type="RefSeq" id="WP_074604687.1">
    <property type="nucleotide sequence ID" value="NZ_FNGY01000001.1"/>
</dbReference>
<dbReference type="EMBL" id="FNGY01000001">
    <property type="protein sequence ID" value="SDL53581.1"/>
    <property type="molecule type" value="Genomic_DNA"/>
</dbReference>
<evidence type="ECO:0000259" key="2">
    <source>
        <dbReference type="Pfam" id="PF00248"/>
    </source>
</evidence>
<feature type="domain" description="NADP-dependent oxidoreductase" evidence="2">
    <location>
        <begin position="16"/>
        <end position="313"/>
    </location>
</feature>
<dbReference type="Pfam" id="PF00248">
    <property type="entry name" value="Aldo_ket_red"/>
    <property type="match status" value="1"/>
</dbReference>
<dbReference type="SUPFAM" id="SSF51430">
    <property type="entry name" value="NAD(P)-linked oxidoreductase"/>
    <property type="match status" value="1"/>
</dbReference>
<dbReference type="STRING" id="430522.BFS30_25775"/>
<name>A0A1G9KV44_9SPHI</name>
<keyword evidence="4" id="KW-1185">Reference proteome</keyword>
<dbReference type="PANTHER" id="PTHR43625:SF40">
    <property type="entry name" value="ALDO-KETO REDUCTASE YAKC [NADP(+)]"/>
    <property type="match status" value="1"/>
</dbReference>
<evidence type="ECO:0000313" key="4">
    <source>
        <dbReference type="Proteomes" id="UP000183200"/>
    </source>
</evidence>
<keyword evidence="1" id="KW-0560">Oxidoreductase</keyword>
<dbReference type="GO" id="GO:0016491">
    <property type="term" value="F:oxidoreductase activity"/>
    <property type="evidence" value="ECO:0007669"/>
    <property type="project" value="UniProtKB-KW"/>
</dbReference>
<dbReference type="InterPro" id="IPR023210">
    <property type="entry name" value="NADP_OxRdtase_dom"/>
</dbReference>
<accession>A0A1G9KV44</accession>
<dbReference type="CDD" id="cd19076">
    <property type="entry name" value="AKR_AKR13A_13D"/>
    <property type="match status" value="1"/>
</dbReference>
<dbReference type="Proteomes" id="UP000183200">
    <property type="component" value="Unassembled WGS sequence"/>
</dbReference>
<organism evidence="3 4">
    <name type="scientific">Pedobacter steynii</name>
    <dbReference type="NCBI Taxonomy" id="430522"/>
    <lineage>
        <taxon>Bacteria</taxon>
        <taxon>Pseudomonadati</taxon>
        <taxon>Bacteroidota</taxon>
        <taxon>Sphingobacteriia</taxon>
        <taxon>Sphingobacteriales</taxon>
        <taxon>Sphingobacteriaceae</taxon>
        <taxon>Pedobacter</taxon>
    </lineage>
</organism>
<dbReference type="AlphaFoldDB" id="A0A1G9KV44"/>
<proteinExistence type="predicted"/>
<reference evidence="4" key="1">
    <citation type="submission" date="2016-10" db="EMBL/GenBank/DDBJ databases">
        <authorList>
            <person name="Varghese N."/>
            <person name="Submissions S."/>
        </authorList>
    </citation>
    <scope>NUCLEOTIDE SEQUENCE [LARGE SCALE GENOMIC DNA]</scope>
    <source>
        <strain evidence="4">DSM 19110</strain>
    </source>
</reference>
<dbReference type="PANTHER" id="PTHR43625">
    <property type="entry name" value="AFLATOXIN B1 ALDEHYDE REDUCTASE"/>
    <property type="match status" value="1"/>
</dbReference>